<sequence length="139" mass="15976">MDKKEKSNVKVLDNEYAKKQYVKYAKQQRQVIFRRRRLLAIFVVAAVIFLSAGISLLNDYLRLQSLEDYKEETVARQEEVSQQADNLEEDVALLQDEDYVAKMARSRFLYSDDDEIVFPLPGDEADAADENEGATDSSD</sequence>
<dbReference type="PANTHER" id="PTHR40027:SF1">
    <property type="entry name" value="CELL DIVISION PROTEIN DIVIC"/>
    <property type="match status" value="1"/>
</dbReference>
<dbReference type="RefSeq" id="WP_028790200.1">
    <property type="nucleotide sequence ID" value="NZ_JPVT01000234.1"/>
</dbReference>
<gene>
    <name evidence="4" type="ORF">TMU3MR103_2093</name>
</gene>
<keyword evidence="3" id="KW-0472">Membrane</keyword>
<dbReference type="GO" id="GO:0051301">
    <property type="term" value="P:cell division"/>
    <property type="evidence" value="ECO:0007669"/>
    <property type="project" value="UniProtKB-KW"/>
</dbReference>
<feature type="compositionally biased region" description="Acidic residues" evidence="2">
    <location>
        <begin position="123"/>
        <end position="139"/>
    </location>
</feature>
<evidence type="ECO:0000256" key="2">
    <source>
        <dbReference type="SAM" id="MobiDB-lite"/>
    </source>
</evidence>
<name>A0A091BWY7_9ENTE</name>
<dbReference type="PATRIC" id="fig|1302648.3.peg.2046"/>
<dbReference type="PANTHER" id="PTHR40027">
    <property type="entry name" value="CELL DIVISION PROTEIN DIVIC"/>
    <property type="match status" value="1"/>
</dbReference>
<reference evidence="4 5" key="1">
    <citation type="submission" date="2014-08" db="EMBL/GenBank/DDBJ databases">
        <title>Genome sequence of Tetragenococcus muriaticus.</title>
        <authorList>
            <person name="Chuea-nongthon C."/>
            <person name="Rodtong S."/>
            <person name="Yongsawatdigul J."/>
            <person name="Steele J.L."/>
            <person name="Liu X.-y."/>
            <person name="Speers J."/>
            <person name="Glasner J.D."/>
            <person name="Neeno-Eckwall E.C."/>
        </authorList>
    </citation>
    <scope>NUCLEOTIDE SEQUENCE [LARGE SCALE GENOMIC DNA]</scope>
    <source>
        <strain evidence="4 5">3MR10-3</strain>
    </source>
</reference>
<dbReference type="InterPro" id="IPR039076">
    <property type="entry name" value="DivIC"/>
</dbReference>
<feature type="transmembrane region" description="Helical" evidence="3">
    <location>
        <begin position="38"/>
        <end position="57"/>
    </location>
</feature>
<keyword evidence="5" id="KW-1185">Reference proteome</keyword>
<evidence type="ECO:0000256" key="1">
    <source>
        <dbReference type="SAM" id="Coils"/>
    </source>
</evidence>
<proteinExistence type="predicted"/>
<dbReference type="Pfam" id="PF04977">
    <property type="entry name" value="DivIC"/>
    <property type="match status" value="1"/>
</dbReference>
<keyword evidence="4" id="KW-0132">Cell division</keyword>
<protein>
    <submittedName>
        <fullName evidence="4">DivIC family cell division protein</fullName>
    </submittedName>
</protein>
<dbReference type="InterPro" id="IPR007060">
    <property type="entry name" value="FtsL/DivIC"/>
</dbReference>
<comment type="caution">
    <text evidence="4">The sequence shown here is derived from an EMBL/GenBank/DDBJ whole genome shotgun (WGS) entry which is preliminary data.</text>
</comment>
<dbReference type="AlphaFoldDB" id="A0A091BWY7"/>
<dbReference type="EMBL" id="JPVT01000234">
    <property type="protein sequence ID" value="KFN89249.1"/>
    <property type="molecule type" value="Genomic_DNA"/>
</dbReference>
<evidence type="ECO:0000313" key="4">
    <source>
        <dbReference type="EMBL" id="KFN89249.1"/>
    </source>
</evidence>
<keyword evidence="3" id="KW-0812">Transmembrane</keyword>
<keyword evidence="3" id="KW-1133">Transmembrane helix</keyword>
<keyword evidence="1" id="KW-0175">Coiled coil</keyword>
<keyword evidence="4" id="KW-0131">Cell cycle</keyword>
<feature type="coiled-coil region" evidence="1">
    <location>
        <begin position="70"/>
        <end position="97"/>
    </location>
</feature>
<dbReference type="Proteomes" id="UP000029381">
    <property type="component" value="Unassembled WGS sequence"/>
</dbReference>
<organism evidence="4 5">
    <name type="scientific">Tetragenococcus muriaticus 3MR10-3</name>
    <dbReference type="NCBI Taxonomy" id="1302648"/>
    <lineage>
        <taxon>Bacteria</taxon>
        <taxon>Bacillati</taxon>
        <taxon>Bacillota</taxon>
        <taxon>Bacilli</taxon>
        <taxon>Lactobacillales</taxon>
        <taxon>Enterococcaceae</taxon>
        <taxon>Tetragenococcus</taxon>
    </lineage>
</organism>
<evidence type="ECO:0000256" key="3">
    <source>
        <dbReference type="SAM" id="Phobius"/>
    </source>
</evidence>
<accession>A0A091BWY7</accession>
<feature type="region of interest" description="Disordered" evidence="2">
    <location>
        <begin position="120"/>
        <end position="139"/>
    </location>
</feature>
<evidence type="ECO:0000313" key="5">
    <source>
        <dbReference type="Proteomes" id="UP000029381"/>
    </source>
</evidence>